<evidence type="ECO:0000313" key="9">
    <source>
        <dbReference type="Proteomes" id="UP000283633"/>
    </source>
</evidence>
<dbReference type="EMBL" id="QWZQ01000013">
    <property type="protein sequence ID" value="RRK10869.1"/>
    <property type="molecule type" value="Genomic_DNA"/>
</dbReference>
<dbReference type="Gene3D" id="2.40.440.10">
    <property type="entry name" value="L,D-transpeptidase catalytic domain-like"/>
    <property type="match status" value="1"/>
</dbReference>
<dbReference type="PANTHER" id="PTHR30582:SF2">
    <property type="entry name" value="L,D-TRANSPEPTIDASE YCIB-RELATED"/>
    <property type="match status" value="1"/>
</dbReference>
<keyword evidence="3 6" id="KW-0133">Cell shape</keyword>
<dbReference type="InterPro" id="IPR050979">
    <property type="entry name" value="LD-transpeptidase"/>
</dbReference>
<dbReference type="InterPro" id="IPR005490">
    <property type="entry name" value="LD_TPept_cat_dom"/>
</dbReference>
<gene>
    <name evidence="8" type="ORF">D1831_05415</name>
</gene>
<dbReference type="AlphaFoldDB" id="A0A3R8J8M5"/>
<evidence type="ECO:0000256" key="6">
    <source>
        <dbReference type="PROSITE-ProRule" id="PRU01373"/>
    </source>
</evidence>
<keyword evidence="9" id="KW-1185">Reference proteome</keyword>
<feature type="active site" description="Proton donor/acceptor" evidence="6">
    <location>
        <position position="51"/>
    </location>
</feature>
<evidence type="ECO:0000256" key="5">
    <source>
        <dbReference type="ARBA" id="ARBA00023316"/>
    </source>
</evidence>
<evidence type="ECO:0000313" key="8">
    <source>
        <dbReference type="EMBL" id="RRK10869.1"/>
    </source>
</evidence>
<sequence>MLASTGRSGADTPTGLFVILPEWGLHFYNPVSKEGANYWVSFKNYGEFLFHSVPMDVNGHYVVNEAEQLGQIPNSHGCIRLTVADAKWFYENVRPNTPVEVA</sequence>
<dbReference type="GO" id="GO:0016740">
    <property type="term" value="F:transferase activity"/>
    <property type="evidence" value="ECO:0007669"/>
    <property type="project" value="UniProtKB-KW"/>
</dbReference>
<dbReference type="Proteomes" id="UP000283633">
    <property type="component" value="Unassembled WGS sequence"/>
</dbReference>
<evidence type="ECO:0000256" key="2">
    <source>
        <dbReference type="ARBA" id="ARBA00022679"/>
    </source>
</evidence>
<organism evidence="8 9">
    <name type="scientific">Lactiplantibacillus garii</name>
    <dbReference type="NCBI Taxonomy" id="2306423"/>
    <lineage>
        <taxon>Bacteria</taxon>
        <taxon>Bacillati</taxon>
        <taxon>Bacillota</taxon>
        <taxon>Bacilli</taxon>
        <taxon>Lactobacillales</taxon>
        <taxon>Lactobacillaceae</taxon>
        <taxon>Lactiplantibacillus</taxon>
    </lineage>
</organism>
<evidence type="ECO:0000256" key="3">
    <source>
        <dbReference type="ARBA" id="ARBA00022960"/>
    </source>
</evidence>
<dbReference type="GO" id="GO:0008360">
    <property type="term" value="P:regulation of cell shape"/>
    <property type="evidence" value="ECO:0007669"/>
    <property type="project" value="UniProtKB-UniRule"/>
</dbReference>
<evidence type="ECO:0000259" key="7">
    <source>
        <dbReference type="PROSITE" id="PS52029"/>
    </source>
</evidence>
<feature type="domain" description="L,D-TPase catalytic" evidence="7">
    <location>
        <begin position="1"/>
        <end position="102"/>
    </location>
</feature>
<keyword evidence="4 6" id="KW-0573">Peptidoglycan synthesis</keyword>
<dbReference type="CDD" id="cd16913">
    <property type="entry name" value="YkuD_like"/>
    <property type="match status" value="1"/>
</dbReference>
<feature type="active site" description="Nucleophile" evidence="6">
    <location>
        <position position="78"/>
    </location>
</feature>
<accession>A0A3R8J8M5</accession>
<reference evidence="8 9" key="1">
    <citation type="submission" date="2018-08" db="EMBL/GenBank/DDBJ databases">
        <title>Genome Lactobacillus garii FI11369.</title>
        <authorList>
            <person name="Diaz M."/>
            <person name="Narbad A."/>
        </authorList>
    </citation>
    <scope>NUCLEOTIDE SEQUENCE [LARGE SCALE GENOMIC DNA]</scope>
    <source>
        <strain evidence="8 9">FI11369</strain>
    </source>
</reference>
<dbReference type="UniPathway" id="UPA00219"/>
<dbReference type="PROSITE" id="PS52029">
    <property type="entry name" value="LD_TPASE"/>
    <property type="match status" value="1"/>
</dbReference>
<dbReference type="RefSeq" id="WP_125071908.1">
    <property type="nucleotide sequence ID" value="NZ_QWZQ01000013.1"/>
</dbReference>
<dbReference type="GO" id="GO:0005576">
    <property type="term" value="C:extracellular region"/>
    <property type="evidence" value="ECO:0007669"/>
    <property type="project" value="TreeGrafter"/>
</dbReference>
<proteinExistence type="predicted"/>
<dbReference type="OrthoDB" id="177750at2"/>
<dbReference type="GO" id="GO:0018104">
    <property type="term" value="P:peptidoglycan-protein cross-linking"/>
    <property type="evidence" value="ECO:0007669"/>
    <property type="project" value="TreeGrafter"/>
</dbReference>
<keyword evidence="2" id="KW-0808">Transferase</keyword>
<dbReference type="PANTHER" id="PTHR30582">
    <property type="entry name" value="L,D-TRANSPEPTIDASE"/>
    <property type="match status" value="1"/>
</dbReference>
<dbReference type="Pfam" id="PF03734">
    <property type="entry name" value="YkuD"/>
    <property type="match status" value="1"/>
</dbReference>
<protein>
    <submittedName>
        <fullName evidence="8">L,D-transpeptidase</fullName>
    </submittedName>
</protein>
<evidence type="ECO:0000256" key="1">
    <source>
        <dbReference type="ARBA" id="ARBA00004752"/>
    </source>
</evidence>
<name>A0A3R8J8M5_9LACO</name>
<comment type="pathway">
    <text evidence="1 6">Cell wall biogenesis; peptidoglycan biosynthesis.</text>
</comment>
<evidence type="ECO:0000256" key="4">
    <source>
        <dbReference type="ARBA" id="ARBA00022984"/>
    </source>
</evidence>
<dbReference type="SUPFAM" id="SSF141523">
    <property type="entry name" value="L,D-transpeptidase catalytic domain-like"/>
    <property type="match status" value="1"/>
</dbReference>
<dbReference type="GO" id="GO:0071555">
    <property type="term" value="P:cell wall organization"/>
    <property type="evidence" value="ECO:0007669"/>
    <property type="project" value="UniProtKB-UniRule"/>
</dbReference>
<dbReference type="InterPro" id="IPR038063">
    <property type="entry name" value="Transpep_catalytic_dom"/>
</dbReference>
<comment type="caution">
    <text evidence="8">The sequence shown here is derived from an EMBL/GenBank/DDBJ whole genome shotgun (WGS) entry which is preliminary data.</text>
</comment>
<dbReference type="GO" id="GO:0071972">
    <property type="term" value="F:peptidoglycan L,D-transpeptidase activity"/>
    <property type="evidence" value="ECO:0007669"/>
    <property type="project" value="TreeGrafter"/>
</dbReference>
<keyword evidence="5 6" id="KW-0961">Cell wall biogenesis/degradation</keyword>